<evidence type="ECO:0000256" key="4">
    <source>
        <dbReference type="ARBA" id="ARBA00022679"/>
    </source>
</evidence>
<dbReference type="HOGENOM" id="CLU_021322_0_1_6"/>
<protein>
    <recommendedName>
        <fullName evidence="6">23S rRNA (guanosine-2'-O-)-methyltransferase RlmB</fullName>
        <ecNumber evidence="6">2.1.1.185</ecNumber>
    </recommendedName>
    <alternativeName>
        <fullName evidence="6">23S rRNA (guanosine2251 2'-O)-methyltransferase</fullName>
    </alternativeName>
    <alternativeName>
        <fullName evidence="6">23S rRNA Gm2251 2'-O-methyltransferase</fullName>
    </alternativeName>
</protein>
<dbReference type="InterPro" id="IPR029026">
    <property type="entry name" value="tRNA_m1G_MTases_N"/>
</dbReference>
<dbReference type="eggNOG" id="COG0566">
    <property type="taxonomic scope" value="Bacteria"/>
</dbReference>
<sequence length="253" mass="26525">MGEAVYGIHAVEALLARDPASIVRLQVQRGREDRRVAALLAAAETAGVAIHRVPRAALDRLVQGRHQGVVAELAGDPAAGDNSLAREVDLWAHLEGLDHPPLLLVLDGVTDPHNLGACLRSADAAGVDAVILPKDKSASVTPVVRKVACGAAETVPLHAATNLARVLKGLKERGIWLYGAAGEAEHSLYTQDLTGPAALVLGSEGAGLRRLTREHCDVLVHLPMAGAVSSLNVSVATGVCLFEAVRQRPRAQR</sequence>
<dbReference type="InterPro" id="IPR013123">
    <property type="entry name" value="SpoU_subst-bd"/>
</dbReference>
<evidence type="ECO:0000256" key="5">
    <source>
        <dbReference type="ARBA" id="ARBA00022691"/>
    </source>
</evidence>
<dbReference type="InterPro" id="IPR024915">
    <property type="entry name" value="23S_rRNA_MeTrfase_RlmB"/>
</dbReference>
<dbReference type="InterPro" id="IPR029064">
    <property type="entry name" value="Ribosomal_eL30-like_sf"/>
</dbReference>
<dbReference type="EC" id="2.1.1.185" evidence="6"/>
<dbReference type="OrthoDB" id="9785673at2"/>
<evidence type="ECO:0000313" key="9">
    <source>
        <dbReference type="Proteomes" id="UP000029640"/>
    </source>
</evidence>
<evidence type="ECO:0000256" key="3">
    <source>
        <dbReference type="ARBA" id="ARBA00022603"/>
    </source>
</evidence>
<comment type="function">
    <text evidence="6">Specifically methylates the ribose of guanosine 2251 in 23S rRNA.</text>
</comment>
<name>A0A095XVQ3_9GAMM</name>
<feature type="binding site" evidence="6">
    <location>
        <position position="231"/>
    </location>
    <ligand>
        <name>S-adenosyl-L-methionine</name>
        <dbReference type="ChEBI" id="CHEBI:59789"/>
    </ligand>
</feature>
<dbReference type="EMBL" id="AUVB01000047">
    <property type="protein sequence ID" value="KGE03776.1"/>
    <property type="molecule type" value="Genomic_DNA"/>
</dbReference>
<dbReference type="GO" id="GO:0070039">
    <property type="term" value="F:rRNA (guanosine-2'-O-)-methyltransferase activity"/>
    <property type="evidence" value="ECO:0007669"/>
    <property type="project" value="UniProtKB-UniRule"/>
</dbReference>
<dbReference type="InterPro" id="IPR029028">
    <property type="entry name" value="Alpha/beta_knot_MTases"/>
</dbReference>
<accession>A0A095XVQ3</accession>
<dbReference type="FunFam" id="3.40.1280.10:FF:000008">
    <property type="entry name" value="Group 3 RNA methyltransferase TrmH"/>
    <property type="match status" value="1"/>
</dbReference>
<comment type="similarity">
    <text evidence="6">Belongs to the class IV-like SAM-binding methyltransferase superfamily. RNA methyltransferase TrmH family. RlmB subfamily.</text>
</comment>
<evidence type="ECO:0000313" key="8">
    <source>
        <dbReference type="EMBL" id="KGE03776.1"/>
    </source>
</evidence>
<keyword evidence="9" id="KW-1185">Reference proteome</keyword>
<dbReference type="Proteomes" id="UP000029640">
    <property type="component" value="Unassembled WGS sequence"/>
</dbReference>
<evidence type="ECO:0000259" key="7">
    <source>
        <dbReference type="SMART" id="SM00967"/>
    </source>
</evidence>
<dbReference type="PATRIC" id="fig|1265313.6.peg.1606"/>
<keyword evidence="4 6" id="KW-0808">Transferase</keyword>
<evidence type="ECO:0000256" key="2">
    <source>
        <dbReference type="ARBA" id="ARBA00022552"/>
    </source>
</evidence>
<comment type="caution">
    <text evidence="8">The sequence shown here is derived from an EMBL/GenBank/DDBJ whole genome shotgun (WGS) entry which is preliminary data.</text>
</comment>
<dbReference type="RefSeq" id="WP_035517218.1">
    <property type="nucleotide sequence ID" value="NZ_KN234776.1"/>
</dbReference>
<keyword evidence="2 6" id="KW-0698">rRNA processing</keyword>
<dbReference type="GO" id="GO:0003723">
    <property type="term" value="F:RNA binding"/>
    <property type="evidence" value="ECO:0007669"/>
    <property type="project" value="InterPro"/>
</dbReference>
<gene>
    <name evidence="6" type="primary">rlmB</name>
    <name evidence="8" type="ORF">HRUBRA_01624</name>
</gene>
<dbReference type="SUPFAM" id="SSF55315">
    <property type="entry name" value="L30e-like"/>
    <property type="match status" value="1"/>
</dbReference>
<keyword evidence="3 6" id="KW-0489">Methyltransferase</keyword>
<evidence type="ECO:0000256" key="6">
    <source>
        <dbReference type="HAMAP-Rule" id="MF_01887"/>
    </source>
</evidence>
<comment type="subcellular location">
    <subcellularLocation>
        <location evidence="6">Cytoplasm</location>
    </subcellularLocation>
</comment>
<dbReference type="HAMAP" id="MF_01887">
    <property type="entry name" value="23SrRNA_methyltr_B"/>
    <property type="match status" value="1"/>
</dbReference>
<feature type="domain" description="RNA 2-O ribose methyltransferase substrate binding" evidence="7">
    <location>
        <begin position="4"/>
        <end position="79"/>
    </location>
</feature>
<feature type="binding site" evidence="6">
    <location>
        <position position="202"/>
    </location>
    <ligand>
        <name>S-adenosyl-L-methionine</name>
        <dbReference type="ChEBI" id="CHEBI:59789"/>
    </ligand>
</feature>
<dbReference type="Pfam" id="PF00588">
    <property type="entry name" value="SpoU_methylase"/>
    <property type="match status" value="1"/>
</dbReference>
<proteinExistence type="inferred from homology"/>
<dbReference type="Gene3D" id="3.30.1330.30">
    <property type="match status" value="1"/>
</dbReference>
<feature type="binding site" evidence="6">
    <location>
        <position position="222"/>
    </location>
    <ligand>
        <name>S-adenosyl-L-methionine</name>
        <dbReference type="ChEBI" id="CHEBI:59789"/>
    </ligand>
</feature>
<dbReference type="CDD" id="cd18103">
    <property type="entry name" value="SpoU-like_RlmB"/>
    <property type="match status" value="1"/>
</dbReference>
<dbReference type="PANTHER" id="PTHR46429">
    <property type="entry name" value="23S RRNA (GUANOSINE-2'-O-)-METHYLTRANSFERASE RLMB"/>
    <property type="match status" value="1"/>
</dbReference>
<dbReference type="Gene3D" id="3.40.1280.10">
    <property type="match status" value="1"/>
</dbReference>
<dbReference type="STRING" id="1265313.HRUBRA_01624"/>
<organism evidence="8 9">
    <name type="scientific">Pseudohaliea rubra DSM 19751</name>
    <dbReference type="NCBI Taxonomy" id="1265313"/>
    <lineage>
        <taxon>Bacteria</taxon>
        <taxon>Pseudomonadati</taxon>
        <taxon>Pseudomonadota</taxon>
        <taxon>Gammaproteobacteria</taxon>
        <taxon>Cellvibrionales</taxon>
        <taxon>Halieaceae</taxon>
        <taxon>Pseudohaliea</taxon>
    </lineage>
</organism>
<dbReference type="GO" id="GO:0005829">
    <property type="term" value="C:cytosol"/>
    <property type="evidence" value="ECO:0007669"/>
    <property type="project" value="TreeGrafter"/>
</dbReference>
<dbReference type="PANTHER" id="PTHR46429:SF1">
    <property type="entry name" value="23S RRNA (GUANOSINE-2'-O-)-METHYLTRANSFERASE RLMB"/>
    <property type="match status" value="1"/>
</dbReference>
<dbReference type="InterPro" id="IPR004441">
    <property type="entry name" value="rRNA_MeTrfase_TrmH"/>
</dbReference>
<reference evidence="8 9" key="1">
    <citation type="journal article" date="2014" name="Genome Announc.">
        <title>Genome Sequence of Gammaproteobacterial Pseudohaliea rubra Type Strain DSM 19751, Isolated from Coastal Seawater of the Mediterranean Sea.</title>
        <authorList>
            <person name="Spring S."/>
            <person name="Fiebig A."/>
            <person name="Riedel T."/>
            <person name="Goker M."/>
            <person name="Klenk H.P."/>
        </authorList>
    </citation>
    <scope>NUCLEOTIDE SEQUENCE [LARGE SCALE GENOMIC DNA]</scope>
    <source>
        <strain evidence="8 9">DSM 19751</strain>
    </source>
</reference>
<evidence type="ECO:0000256" key="1">
    <source>
        <dbReference type="ARBA" id="ARBA00022490"/>
    </source>
</evidence>
<dbReference type="InterPro" id="IPR001537">
    <property type="entry name" value="SpoU_MeTrfase"/>
</dbReference>
<dbReference type="AlphaFoldDB" id="A0A095XVQ3"/>
<keyword evidence="5 6" id="KW-0949">S-adenosyl-L-methionine</keyword>
<dbReference type="SUPFAM" id="SSF75217">
    <property type="entry name" value="alpha/beta knot"/>
    <property type="match status" value="1"/>
</dbReference>
<comment type="catalytic activity">
    <reaction evidence="6">
        <text>guanosine(2251) in 23S rRNA + S-adenosyl-L-methionine = 2'-O-methylguanosine(2251) in 23S rRNA + S-adenosyl-L-homocysteine + H(+)</text>
        <dbReference type="Rhea" id="RHEA:24140"/>
        <dbReference type="Rhea" id="RHEA-COMP:10239"/>
        <dbReference type="Rhea" id="RHEA-COMP:10241"/>
        <dbReference type="ChEBI" id="CHEBI:15378"/>
        <dbReference type="ChEBI" id="CHEBI:57856"/>
        <dbReference type="ChEBI" id="CHEBI:59789"/>
        <dbReference type="ChEBI" id="CHEBI:74269"/>
        <dbReference type="ChEBI" id="CHEBI:74445"/>
        <dbReference type="EC" id="2.1.1.185"/>
    </reaction>
</comment>
<dbReference type="NCBIfam" id="TIGR00186">
    <property type="entry name" value="rRNA_methyl_3"/>
    <property type="match status" value="1"/>
</dbReference>
<keyword evidence="1 6" id="KW-0963">Cytoplasm</keyword>
<dbReference type="SMART" id="SM00967">
    <property type="entry name" value="SpoU_sub_bind"/>
    <property type="match status" value="1"/>
</dbReference>
<dbReference type="Pfam" id="PF08032">
    <property type="entry name" value="SpoU_sub_bind"/>
    <property type="match status" value="1"/>
</dbReference>